<accession>A0A2D2Q4V2</accession>
<sequence>MNAAEQAVTLQMASKLGAIVHLFKQCNGDLRADLQPWADDPHTRDLMDPDSIDIGFHLPGWSRRWQARSLLLQIRLYSDSEMPQRRAIGLDIVGFSYMSEQWRFSSIGGGIFSGNNLPLLELQQQLRHLSHQILEVLNT</sequence>
<dbReference type="AlphaFoldDB" id="A0A2D2Q4V2"/>
<reference evidence="1 2" key="1">
    <citation type="submission" date="2016-11" db="EMBL/GenBank/DDBJ databases">
        <title>Complete genome sequence of thermophilic cyanobacteria strain Synechococcus sp. PCC6715.</title>
        <authorList>
            <person name="Tang J."/>
            <person name="Daroch M."/>
            <person name="Liang Y."/>
            <person name="Jiang D."/>
            <person name="Shah M."/>
        </authorList>
    </citation>
    <scope>NUCLEOTIDE SEQUENCE [LARGE SCALE GENOMIC DNA]</scope>
    <source>
        <strain evidence="1 2">PCC 6715</strain>
    </source>
</reference>
<proteinExistence type="predicted"/>
<reference evidence="2" key="2">
    <citation type="journal article" date="2022" name="Front. Microbiol.">
        <title>Comparative Genomic Analysis Revealed Distinct Molecular Components and Organization of CO2-Concentrating Mechanism in Thermophilic Cyanobacteria.</title>
        <authorList>
            <person name="Tang J."/>
            <person name="Zhou H."/>
            <person name="Yao D."/>
            <person name="Riaz S."/>
            <person name="You D."/>
            <person name="Klepacz-Smolka A."/>
            <person name="Daroch M."/>
        </authorList>
    </citation>
    <scope>NUCLEOTIDE SEQUENCE [LARGE SCALE GENOMIC DNA]</scope>
    <source>
        <strain evidence="2">PCC 6715</strain>
    </source>
</reference>
<keyword evidence="2" id="KW-1185">Reference proteome</keyword>
<name>A0A2D2Q4V2_PARLV</name>
<protein>
    <submittedName>
        <fullName evidence="1">Uncharacterized protein</fullName>
    </submittedName>
</protein>
<dbReference type="EMBL" id="CP018092">
    <property type="protein sequence ID" value="ATS19561.1"/>
    <property type="molecule type" value="Genomic_DNA"/>
</dbReference>
<gene>
    <name evidence="1" type="ORF">BRW62_07600</name>
</gene>
<dbReference type="OrthoDB" id="511517at2"/>
<evidence type="ECO:0000313" key="1">
    <source>
        <dbReference type="EMBL" id="ATS19561.1"/>
    </source>
</evidence>
<dbReference type="KEGG" id="slw:BRW62_07600"/>
<evidence type="ECO:0000313" key="2">
    <source>
        <dbReference type="Proteomes" id="UP000231057"/>
    </source>
</evidence>
<dbReference type="Proteomes" id="UP000231057">
    <property type="component" value="Chromosome"/>
</dbReference>
<organism evidence="1 2">
    <name type="scientific">Parathermosynechococcus lividus PCC 6715</name>
    <dbReference type="NCBI Taxonomy" id="1917166"/>
    <lineage>
        <taxon>Bacteria</taxon>
        <taxon>Bacillati</taxon>
        <taxon>Cyanobacteriota</taxon>
        <taxon>Cyanophyceae</taxon>
        <taxon>Acaryochloridales</taxon>
        <taxon>Thermosynechococcaceae</taxon>
        <taxon>Parathermosynechococcus</taxon>
    </lineage>
</organism>